<comment type="caution">
    <text evidence="1">The sequence shown here is derived from an EMBL/GenBank/DDBJ whole genome shotgun (WGS) entry which is preliminary data.</text>
</comment>
<keyword evidence="2" id="KW-1185">Reference proteome</keyword>
<sequence length="82" mass="9238">MLSAICKNTVRMACAMGRRGSAGPDTNFKIHPFNANINSNNSYYFIFIEGLTEAYFPVFTIDCDFLADRTTKKSARANGRFR</sequence>
<proteinExistence type="predicted"/>
<evidence type="ECO:0000313" key="2">
    <source>
        <dbReference type="Proteomes" id="UP001629246"/>
    </source>
</evidence>
<gene>
    <name evidence="1" type="ORF">PQR62_17725</name>
</gene>
<organism evidence="1 2">
    <name type="scientific">Herbaspirillum lusitanum</name>
    <dbReference type="NCBI Taxonomy" id="213312"/>
    <lineage>
        <taxon>Bacteria</taxon>
        <taxon>Pseudomonadati</taxon>
        <taxon>Pseudomonadota</taxon>
        <taxon>Betaproteobacteria</taxon>
        <taxon>Burkholderiales</taxon>
        <taxon>Oxalobacteraceae</taxon>
        <taxon>Herbaspirillum</taxon>
    </lineage>
</organism>
<dbReference type="Proteomes" id="UP001629246">
    <property type="component" value="Unassembled WGS sequence"/>
</dbReference>
<accession>A0ABW9ADZ9</accession>
<name>A0ABW9ADZ9_9BURK</name>
<reference evidence="1 2" key="1">
    <citation type="journal article" date="2024" name="Chem. Sci.">
        <title>Discovery of megapolipeptins by genome mining of a Burkholderiales bacteria collection.</title>
        <authorList>
            <person name="Paulo B.S."/>
            <person name="Recchia M.J.J."/>
            <person name="Lee S."/>
            <person name="Fergusson C.H."/>
            <person name="Romanowski S.B."/>
            <person name="Hernandez A."/>
            <person name="Krull N."/>
            <person name="Liu D.Y."/>
            <person name="Cavanagh H."/>
            <person name="Bos A."/>
            <person name="Gray C.A."/>
            <person name="Murphy B.T."/>
            <person name="Linington R.G."/>
            <person name="Eustaquio A.S."/>
        </authorList>
    </citation>
    <scope>NUCLEOTIDE SEQUENCE [LARGE SCALE GENOMIC DNA]</scope>
    <source>
        <strain evidence="1 2">RL21-008-BIB-A</strain>
    </source>
</reference>
<protein>
    <submittedName>
        <fullName evidence="1">Uncharacterized protein</fullName>
    </submittedName>
</protein>
<dbReference type="EMBL" id="JAQQFM010000007">
    <property type="protein sequence ID" value="MFL9926120.1"/>
    <property type="molecule type" value="Genomic_DNA"/>
</dbReference>
<evidence type="ECO:0000313" key="1">
    <source>
        <dbReference type="EMBL" id="MFL9926120.1"/>
    </source>
</evidence>
<dbReference type="RefSeq" id="WP_408159314.1">
    <property type="nucleotide sequence ID" value="NZ_JAQQFM010000007.1"/>
</dbReference>